<organism evidence="3 4">
    <name type="scientific">Treponema rectale</name>
    <dbReference type="NCBI Taxonomy" id="744512"/>
    <lineage>
        <taxon>Bacteria</taxon>
        <taxon>Pseudomonadati</taxon>
        <taxon>Spirochaetota</taxon>
        <taxon>Spirochaetia</taxon>
        <taxon>Spirochaetales</taxon>
        <taxon>Treponemataceae</taxon>
        <taxon>Treponema</taxon>
    </lineage>
</organism>
<protein>
    <recommendedName>
        <fullName evidence="2">RNA-binding S4 domain-containing protein</fullName>
    </recommendedName>
</protein>
<dbReference type="Pfam" id="PF17774">
    <property type="entry name" value="YlmH_RBD"/>
    <property type="match status" value="1"/>
</dbReference>
<sequence>MDEIDILKGRIRDLSSRAASSSYLTHTDFLSLSEQALFFQILKEEHVSHLSGKYGGVNYLLYGGHEDHDRKLIYFLPYYLSKEELLAKEGEGETFSLLHVYPSNRHFADVLTHRDYLGALMHLGFKREMFGDILTDGMDGYIFVLNQVIPMVKEELIKIKHTSVETEILKPKDCPFKPKFEEKNVNVSACRLDCVLAEVFHLSRRDSQVLIASESIFINGMSMMNNAYMLKENDRVSIKGHGKFIYLGQSKVTKKGRLFVKVKVYC</sequence>
<proteinExistence type="predicted"/>
<evidence type="ECO:0000313" key="3">
    <source>
        <dbReference type="EMBL" id="QOS39219.1"/>
    </source>
</evidence>
<dbReference type="Gene3D" id="3.30.1370.160">
    <property type="match status" value="1"/>
</dbReference>
<dbReference type="SMART" id="SM00363">
    <property type="entry name" value="S4"/>
    <property type="match status" value="1"/>
</dbReference>
<feature type="domain" description="RNA-binding S4" evidence="2">
    <location>
        <begin position="190"/>
        <end position="253"/>
    </location>
</feature>
<evidence type="ECO:0000259" key="2">
    <source>
        <dbReference type="SMART" id="SM00363"/>
    </source>
</evidence>
<dbReference type="EMBL" id="CP031517">
    <property type="protein sequence ID" value="QOS39219.1"/>
    <property type="molecule type" value="Genomic_DNA"/>
</dbReference>
<dbReference type="PROSITE" id="PS50889">
    <property type="entry name" value="S4"/>
    <property type="match status" value="1"/>
</dbReference>
<accession>A0A7M1XI65</accession>
<dbReference type="SUPFAM" id="SSF55174">
    <property type="entry name" value="Alpha-L RNA-binding motif"/>
    <property type="match status" value="1"/>
</dbReference>
<dbReference type="InterPro" id="IPR002942">
    <property type="entry name" value="S4_RNA-bd"/>
</dbReference>
<reference evidence="3 4" key="1">
    <citation type="submission" date="2018-08" db="EMBL/GenBank/DDBJ databases">
        <title>The first complete genome of Treponema rectale (CHPAT), a commensal spirochete of the bovine rectum.</title>
        <authorList>
            <person name="Staton G.J."/>
            <person name="Clegg S.R."/>
            <person name="Carter S.D."/>
            <person name="Radford A.D."/>
            <person name="Darby A."/>
            <person name="Hall N."/>
            <person name="Birtles R.J."/>
            <person name="Evans N.J."/>
        </authorList>
    </citation>
    <scope>NUCLEOTIDE SEQUENCE [LARGE SCALE GENOMIC DNA]</scope>
    <source>
        <strain evidence="3 4">CHPA</strain>
    </source>
</reference>
<dbReference type="KEGG" id="trc:DYE49_01615"/>
<dbReference type="InterPro" id="IPR012677">
    <property type="entry name" value="Nucleotide-bd_a/b_plait_sf"/>
</dbReference>
<dbReference type="CDD" id="cd00165">
    <property type="entry name" value="S4"/>
    <property type="match status" value="1"/>
</dbReference>
<dbReference type="AlphaFoldDB" id="A0A7M1XI65"/>
<dbReference type="InterPro" id="IPR040591">
    <property type="entry name" value="RqcP2_RBD"/>
</dbReference>
<dbReference type="GO" id="GO:0003723">
    <property type="term" value="F:RNA binding"/>
    <property type="evidence" value="ECO:0007669"/>
    <property type="project" value="UniProtKB-KW"/>
</dbReference>
<evidence type="ECO:0000256" key="1">
    <source>
        <dbReference type="PROSITE-ProRule" id="PRU00182"/>
    </source>
</evidence>
<dbReference type="Proteomes" id="UP000593591">
    <property type="component" value="Chromosome"/>
</dbReference>
<keyword evidence="1" id="KW-0694">RNA-binding</keyword>
<dbReference type="InterPro" id="IPR036986">
    <property type="entry name" value="S4_RNA-bd_sf"/>
</dbReference>
<gene>
    <name evidence="3" type="ORF">DYE49_01615</name>
</gene>
<evidence type="ECO:0000313" key="4">
    <source>
        <dbReference type="Proteomes" id="UP000593591"/>
    </source>
</evidence>
<dbReference type="Gene3D" id="3.30.70.330">
    <property type="match status" value="1"/>
</dbReference>
<name>A0A7M1XI65_9SPIR</name>
<dbReference type="Gene3D" id="3.10.290.10">
    <property type="entry name" value="RNA-binding S4 domain"/>
    <property type="match status" value="1"/>
</dbReference>